<proteinExistence type="inferred from homology"/>
<comment type="similarity">
    <text evidence="7">Belongs to the FtsB family.</text>
</comment>
<evidence type="ECO:0000256" key="7">
    <source>
        <dbReference type="HAMAP-Rule" id="MF_00599"/>
    </source>
</evidence>
<keyword evidence="7" id="KW-0997">Cell inner membrane</keyword>
<evidence type="ECO:0000256" key="5">
    <source>
        <dbReference type="ARBA" id="ARBA00023136"/>
    </source>
</evidence>
<sequence>MRWIAVALFALLVLIQYPLWLGDGGWAKVWEREDTVTLMQARNAGLRMRNAGLAAEVRDLKDGTAAVEERARLQLGMIRNDEVFVQILDANEPAPVAQSLLPPPPAPGKPNGGKPPAAPARAATPTVKPAAASPAPANRH</sequence>
<evidence type="ECO:0000256" key="4">
    <source>
        <dbReference type="ARBA" id="ARBA00022989"/>
    </source>
</evidence>
<dbReference type="AlphaFoldDB" id="A0A8B6X486"/>
<dbReference type="OrthoDB" id="7061211at2"/>
<dbReference type="GO" id="GO:0043093">
    <property type="term" value="P:FtsZ-dependent cytokinesis"/>
    <property type="evidence" value="ECO:0007669"/>
    <property type="project" value="UniProtKB-UniRule"/>
</dbReference>
<keyword evidence="1 7" id="KW-1003">Cell membrane</keyword>
<feature type="topological domain" description="Periplasmic" evidence="7">
    <location>
        <begin position="22"/>
        <end position="140"/>
    </location>
</feature>
<evidence type="ECO:0000256" key="8">
    <source>
        <dbReference type="SAM" id="MobiDB-lite"/>
    </source>
</evidence>
<dbReference type="GO" id="GO:0005886">
    <property type="term" value="C:plasma membrane"/>
    <property type="evidence" value="ECO:0007669"/>
    <property type="project" value="UniProtKB-SubCell"/>
</dbReference>
<dbReference type="InterPro" id="IPR023081">
    <property type="entry name" value="Cell_div_FtsB"/>
</dbReference>
<name>A0A8B6X486_9BURK</name>
<comment type="subunit">
    <text evidence="7">Part of a complex composed of FtsB, FtsL and FtsQ.</text>
</comment>
<gene>
    <name evidence="7 10" type="primary">ftsB</name>
</gene>
<dbReference type="GO" id="GO:0030428">
    <property type="term" value="C:cell septum"/>
    <property type="evidence" value="ECO:0007669"/>
    <property type="project" value="TreeGrafter"/>
</dbReference>
<keyword evidence="3 7" id="KW-0812">Transmembrane</keyword>
<evidence type="ECO:0000256" key="6">
    <source>
        <dbReference type="ARBA" id="ARBA00023306"/>
    </source>
</evidence>
<dbReference type="PANTHER" id="PTHR37485">
    <property type="entry name" value="CELL DIVISION PROTEIN FTSB"/>
    <property type="match status" value="1"/>
</dbReference>
<reference evidence="10" key="3">
    <citation type="submission" date="2025-08" db="UniProtKB">
        <authorList>
            <consortium name="RefSeq"/>
        </authorList>
    </citation>
    <scope>IDENTIFICATION</scope>
</reference>
<feature type="region of interest" description="Disordered" evidence="8">
    <location>
        <begin position="95"/>
        <end position="140"/>
    </location>
</feature>
<dbReference type="PANTHER" id="PTHR37485:SF1">
    <property type="entry name" value="CELL DIVISION PROTEIN FTSB"/>
    <property type="match status" value="1"/>
</dbReference>
<dbReference type="Pfam" id="PF04977">
    <property type="entry name" value="DivIC"/>
    <property type="match status" value="1"/>
</dbReference>
<dbReference type="NCBIfam" id="NF002058">
    <property type="entry name" value="PRK00888.1"/>
    <property type="match status" value="1"/>
</dbReference>
<accession>A0A8B6X486</accession>
<evidence type="ECO:0000256" key="2">
    <source>
        <dbReference type="ARBA" id="ARBA00022618"/>
    </source>
</evidence>
<feature type="compositionally biased region" description="Low complexity" evidence="8">
    <location>
        <begin position="112"/>
        <end position="140"/>
    </location>
</feature>
<reference evidence="10" key="2">
    <citation type="journal article" date="2004" name="Mol. Microbiol.">
        <title>A complex of the Escherichia coli cell division proteins FtsL, FtsB and FtsQ forms independently of its localization to the septal region.</title>
        <authorList>
            <person name="Buddelmeijer N."/>
            <person name="Beckwith J."/>
        </authorList>
    </citation>
    <scope>NUCLEOTIDE SEQUENCE</scope>
</reference>
<evidence type="ECO:0000256" key="1">
    <source>
        <dbReference type="ARBA" id="ARBA00022475"/>
    </source>
</evidence>
<keyword evidence="6 7" id="KW-0131">Cell cycle</keyword>
<reference evidence="10" key="1">
    <citation type="journal article" date="2002" name="Proc. Natl. Acad. Sci. U.S.A.">
        <title>YgbQ, a cell division protein in Escherichia coli and Vibrio cholerae, localizes in codependent fashion with FtsL to the division site.</title>
        <authorList>
            <person name="Buddelmeijer N."/>
            <person name="Judson N."/>
            <person name="Boyd D."/>
            <person name="Mekalanos J.J."/>
            <person name="Beckwith J."/>
        </authorList>
    </citation>
    <scope>NUCLEOTIDE SEQUENCE</scope>
</reference>
<evidence type="ECO:0000313" key="10">
    <source>
        <dbReference type="RefSeq" id="WP_028311420.1"/>
    </source>
</evidence>
<dbReference type="HAMAP" id="MF_00599">
    <property type="entry name" value="FtsB"/>
    <property type="match status" value="1"/>
</dbReference>
<keyword evidence="4 7" id="KW-1133">Transmembrane helix</keyword>
<dbReference type="RefSeq" id="WP_028311420.1">
    <property type="nucleotide sequence ID" value="NZ_AXWS01000008.1"/>
</dbReference>
<organism evidence="9 10">
    <name type="scientific">Derxia gummosa DSM 723</name>
    <dbReference type="NCBI Taxonomy" id="1121388"/>
    <lineage>
        <taxon>Bacteria</taxon>
        <taxon>Pseudomonadati</taxon>
        <taxon>Pseudomonadota</taxon>
        <taxon>Betaproteobacteria</taxon>
        <taxon>Burkholderiales</taxon>
        <taxon>Alcaligenaceae</taxon>
        <taxon>Derxia</taxon>
    </lineage>
</organism>
<protein>
    <recommendedName>
        <fullName evidence="7">Cell division protein FtsB</fullName>
    </recommendedName>
</protein>
<dbReference type="GO" id="GO:0032153">
    <property type="term" value="C:cell division site"/>
    <property type="evidence" value="ECO:0007669"/>
    <property type="project" value="UniProtKB-UniRule"/>
</dbReference>
<comment type="function">
    <text evidence="7">Essential cell division protein. May link together the upstream cell division proteins, which are predominantly cytoplasmic, with the downstream cell division proteins, which are predominantly periplasmic.</text>
</comment>
<dbReference type="Proteomes" id="UP000675920">
    <property type="component" value="Unplaced"/>
</dbReference>
<feature type="topological domain" description="Cytoplasmic" evidence="7">
    <location>
        <begin position="1"/>
        <end position="3"/>
    </location>
</feature>
<evidence type="ECO:0000256" key="3">
    <source>
        <dbReference type="ARBA" id="ARBA00022692"/>
    </source>
</evidence>
<evidence type="ECO:0000313" key="9">
    <source>
        <dbReference type="Proteomes" id="UP000675920"/>
    </source>
</evidence>
<keyword evidence="9" id="KW-1185">Reference proteome</keyword>
<keyword evidence="2 7" id="KW-0132">Cell division</keyword>
<dbReference type="InterPro" id="IPR007060">
    <property type="entry name" value="FtsL/DivIC"/>
</dbReference>
<keyword evidence="5 7" id="KW-0472">Membrane</keyword>
<comment type="subcellular location">
    <subcellularLocation>
        <location evidence="7">Cell inner membrane</location>
        <topology evidence="7">Single-pass type II membrane protein</topology>
    </subcellularLocation>
    <text evidence="7">Localizes to the division septum.</text>
</comment>